<gene>
    <name evidence="3" type="ORF">PS662_00854</name>
</gene>
<evidence type="ECO:0000313" key="4">
    <source>
        <dbReference type="Proteomes" id="UP000326953"/>
    </source>
</evidence>
<keyword evidence="2" id="KW-0472">Membrane</keyword>
<dbReference type="AlphaFoldDB" id="A0A5E6QFF4"/>
<dbReference type="Gene3D" id="1.20.5.340">
    <property type="match status" value="1"/>
</dbReference>
<dbReference type="OrthoDB" id="7033272at2"/>
<evidence type="ECO:0000256" key="1">
    <source>
        <dbReference type="SAM" id="Coils"/>
    </source>
</evidence>
<dbReference type="EMBL" id="CABVHK010000002">
    <property type="protein sequence ID" value="VVM51922.1"/>
    <property type="molecule type" value="Genomic_DNA"/>
</dbReference>
<reference evidence="3 4" key="1">
    <citation type="submission" date="2019-09" db="EMBL/GenBank/DDBJ databases">
        <authorList>
            <person name="Chandra G."/>
            <person name="Truman W A."/>
        </authorList>
    </citation>
    <scope>NUCLEOTIDE SEQUENCE [LARGE SCALE GENOMIC DNA]</scope>
    <source>
        <strain evidence="3">PS662</strain>
    </source>
</reference>
<keyword evidence="2" id="KW-0812">Transmembrane</keyword>
<protein>
    <recommendedName>
        <fullName evidence="5">ATPase</fullName>
    </recommendedName>
</protein>
<dbReference type="RefSeq" id="WP_150709797.1">
    <property type="nucleotide sequence ID" value="NZ_CABVHK010000002.1"/>
</dbReference>
<accession>A0A5E6QFF4</accession>
<evidence type="ECO:0000256" key="2">
    <source>
        <dbReference type="SAM" id="Phobius"/>
    </source>
</evidence>
<evidence type="ECO:0000313" key="3">
    <source>
        <dbReference type="EMBL" id="VVM51922.1"/>
    </source>
</evidence>
<proteinExistence type="predicted"/>
<name>A0A5E6QFF4_PSEFL</name>
<evidence type="ECO:0008006" key="5">
    <source>
        <dbReference type="Google" id="ProtNLM"/>
    </source>
</evidence>
<dbReference type="Proteomes" id="UP000326953">
    <property type="component" value="Unassembled WGS sequence"/>
</dbReference>
<sequence length="288" mass="31653">MSMRNDANDDFDNVPSLRADLLDDDDFPTTARTKVHSRTQPVARVKAASTGPLWALVGALLFAFAGLAWWSFQQITLMEQQLVATQESFARISEEAAGRLQDISGKVVASQTNVSSDSEALKLQIRQLESKLQDQSKQQQGVVGQTSELDKRLAQMTAQTAELDKRLEQVTAQNTEQQSADTQLQTQLKALAGDVATLKSTPADTDKFEAQLKSLSADIAALKKQGNPSAAIERLEQDMIVLKSQQDNRPAASSNTAEFDAFRGQITRNINTLQAQIQNLQQQLRARP</sequence>
<feature type="coiled-coil region" evidence="1">
    <location>
        <begin position="118"/>
        <end position="173"/>
    </location>
</feature>
<feature type="transmembrane region" description="Helical" evidence="2">
    <location>
        <begin position="53"/>
        <end position="72"/>
    </location>
</feature>
<keyword evidence="2" id="KW-1133">Transmembrane helix</keyword>
<keyword evidence="1" id="KW-0175">Coiled coil</keyword>
<organism evidence="3 4">
    <name type="scientific">Pseudomonas fluorescens</name>
    <dbReference type="NCBI Taxonomy" id="294"/>
    <lineage>
        <taxon>Bacteria</taxon>
        <taxon>Pseudomonadati</taxon>
        <taxon>Pseudomonadota</taxon>
        <taxon>Gammaproteobacteria</taxon>
        <taxon>Pseudomonadales</taxon>
        <taxon>Pseudomonadaceae</taxon>
        <taxon>Pseudomonas</taxon>
    </lineage>
</organism>